<keyword evidence="3" id="KW-1185">Reference proteome</keyword>
<comment type="caution">
    <text evidence="2">The sequence shown here is derived from an EMBL/GenBank/DDBJ whole genome shotgun (WGS) entry which is preliminary data.</text>
</comment>
<name>A0A849HNU7_9MICO</name>
<protein>
    <recommendedName>
        <fullName evidence="4">DUF485 domain-containing protein</fullName>
    </recommendedName>
</protein>
<evidence type="ECO:0000313" key="3">
    <source>
        <dbReference type="Proteomes" id="UP000588586"/>
    </source>
</evidence>
<keyword evidence="1" id="KW-0812">Transmembrane</keyword>
<dbReference type="EMBL" id="JABEPQ010000007">
    <property type="protein sequence ID" value="NNM48214.1"/>
    <property type="molecule type" value="Genomic_DNA"/>
</dbReference>
<evidence type="ECO:0000313" key="2">
    <source>
        <dbReference type="EMBL" id="NNM48214.1"/>
    </source>
</evidence>
<feature type="transmembrane region" description="Helical" evidence="1">
    <location>
        <begin position="58"/>
        <end position="82"/>
    </location>
</feature>
<reference evidence="2 3" key="1">
    <citation type="submission" date="2020-04" db="EMBL/GenBank/DDBJ databases">
        <title>Knoellia sp. isolate from air conditioner.</title>
        <authorList>
            <person name="Chea S."/>
            <person name="Kim D.-U."/>
        </authorList>
    </citation>
    <scope>NUCLEOTIDE SEQUENCE [LARGE SCALE GENOMIC DNA]</scope>
    <source>
        <strain evidence="2 3">DB2414S</strain>
    </source>
</reference>
<organism evidence="2 3">
    <name type="scientific">Knoellia koreensis</name>
    <dbReference type="NCBI Taxonomy" id="2730921"/>
    <lineage>
        <taxon>Bacteria</taxon>
        <taxon>Bacillati</taxon>
        <taxon>Actinomycetota</taxon>
        <taxon>Actinomycetes</taxon>
        <taxon>Micrococcales</taxon>
        <taxon>Intrasporangiaceae</taxon>
        <taxon>Knoellia</taxon>
    </lineage>
</organism>
<accession>A0A849HNU7</accession>
<evidence type="ECO:0000256" key="1">
    <source>
        <dbReference type="SAM" id="Phobius"/>
    </source>
</evidence>
<dbReference type="Proteomes" id="UP000588586">
    <property type="component" value="Unassembled WGS sequence"/>
</dbReference>
<keyword evidence="1" id="KW-1133">Transmembrane helix</keyword>
<keyword evidence="1" id="KW-0472">Membrane</keyword>
<feature type="transmembrane region" description="Helical" evidence="1">
    <location>
        <begin position="25"/>
        <end position="46"/>
    </location>
</feature>
<evidence type="ECO:0008006" key="4">
    <source>
        <dbReference type="Google" id="ProtNLM"/>
    </source>
</evidence>
<dbReference type="RefSeq" id="WP_171245345.1">
    <property type="nucleotide sequence ID" value="NZ_JABEPQ010000007.1"/>
</dbReference>
<sequence>MVDKDVNDPRYEYVRKSWLASGRRALRFFVGAGLYLAVSFGAIGLYKMGVVFRTTDSLAWFEMASTAILIVAWVVLEVAVFFRMRRDFRYLRQARSRGDN</sequence>
<gene>
    <name evidence="2" type="ORF">HJG52_19690</name>
</gene>
<proteinExistence type="predicted"/>
<dbReference type="AlphaFoldDB" id="A0A849HNU7"/>